<evidence type="ECO:0000256" key="2">
    <source>
        <dbReference type="SAM" id="Phobius"/>
    </source>
</evidence>
<gene>
    <name evidence="3" type="ORF">GCWU0000282_001240</name>
</gene>
<dbReference type="RefSeq" id="WP_023354120.1">
    <property type="nucleotide sequence ID" value="NZ_KI535367.1"/>
</dbReference>
<keyword evidence="2" id="KW-0472">Membrane</keyword>
<evidence type="ECO:0008006" key="5">
    <source>
        <dbReference type="Google" id="ProtNLM"/>
    </source>
</evidence>
<evidence type="ECO:0000313" key="4">
    <source>
        <dbReference type="Proteomes" id="UP000018227"/>
    </source>
</evidence>
<dbReference type="STRING" id="592026.GCWU0000282_001240"/>
<name>V2Y3G7_9FIRM</name>
<comment type="caution">
    <text evidence="3">The sequence shown here is derived from an EMBL/GenBank/DDBJ whole genome shotgun (WGS) entry which is preliminary data.</text>
</comment>
<reference evidence="3 4" key="1">
    <citation type="submission" date="2013-06" db="EMBL/GenBank/DDBJ databases">
        <authorList>
            <person name="Weinstock G."/>
            <person name="Sodergren E."/>
            <person name="Clifton S."/>
            <person name="Fulton L."/>
            <person name="Fulton B."/>
            <person name="Courtney L."/>
            <person name="Fronick C."/>
            <person name="Harrison M."/>
            <person name="Strong C."/>
            <person name="Farmer C."/>
            <person name="Delahaunty K."/>
            <person name="Markovic C."/>
            <person name="Hall O."/>
            <person name="Minx P."/>
            <person name="Tomlinson C."/>
            <person name="Mitreva M."/>
            <person name="Nelson J."/>
            <person name="Hou S."/>
            <person name="Wollam A."/>
            <person name="Pepin K.H."/>
            <person name="Johnson M."/>
            <person name="Bhonagiri V."/>
            <person name="Nash W.E."/>
            <person name="Warren W."/>
            <person name="Chinwalla A."/>
            <person name="Mardis E.R."/>
            <person name="Wilson R.K."/>
        </authorList>
    </citation>
    <scope>NUCLEOTIDE SEQUENCE [LARGE SCALE GENOMIC DNA]</scope>
    <source>
        <strain evidence="3 4">ATCC 51271</strain>
    </source>
</reference>
<dbReference type="Proteomes" id="UP000018227">
    <property type="component" value="Unassembled WGS sequence"/>
</dbReference>
<keyword evidence="4" id="KW-1185">Reference proteome</keyword>
<feature type="transmembrane region" description="Helical" evidence="2">
    <location>
        <begin position="15"/>
        <end position="35"/>
    </location>
</feature>
<dbReference type="eggNOG" id="ENOG5033HR6">
    <property type="taxonomic scope" value="Bacteria"/>
</dbReference>
<keyword evidence="1" id="KW-0175">Coiled coil</keyword>
<proteinExistence type="predicted"/>
<protein>
    <recommendedName>
        <fullName evidence="5">Septum formation initiator</fullName>
    </recommendedName>
</protein>
<evidence type="ECO:0000313" key="3">
    <source>
        <dbReference type="EMBL" id="ESL03528.1"/>
    </source>
</evidence>
<feature type="coiled-coil region" evidence="1">
    <location>
        <begin position="39"/>
        <end position="73"/>
    </location>
</feature>
<dbReference type="HOGENOM" id="CLU_134863_3_1_9"/>
<dbReference type="OrthoDB" id="1771181at2"/>
<dbReference type="EMBL" id="ACIL03000009">
    <property type="protein sequence ID" value="ESL03528.1"/>
    <property type="molecule type" value="Genomic_DNA"/>
</dbReference>
<keyword evidence="2" id="KW-1133">Transmembrane helix</keyword>
<evidence type="ECO:0000256" key="1">
    <source>
        <dbReference type="SAM" id="Coils"/>
    </source>
</evidence>
<sequence>MAGRKRRSISKISKILYVIFAALCLAVISINKFMLDDRLVQAKMKNESAKSYLKEEKNRAEELEHLKHEMKTKKFIEDTAREKFGLTYENEIVFEPEK</sequence>
<accession>V2Y3G7</accession>
<dbReference type="AlphaFoldDB" id="V2Y3G7"/>
<organism evidence="3 4">
    <name type="scientific">Catonella morbi ATCC 51271</name>
    <dbReference type="NCBI Taxonomy" id="592026"/>
    <lineage>
        <taxon>Bacteria</taxon>
        <taxon>Bacillati</taxon>
        <taxon>Bacillota</taxon>
        <taxon>Clostridia</taxon>
        <taxon>Lachnospirales</taxon>
        <taxon>Lachnospiraceae</taxon>
        <taxon>Catonella</taxon>
    </lineage>
</organism>
<keyword evidence="2" id="KW-0812">Transmembrane</keyword>